<dbReference type="RefSeq" id="WP_053416082.1">
    <property type="nucleotide sequence ID" value="NZ_LILB01000001.1"/>
</dbReference>
<feature type="transmembrane region" description="Helical" evidence="1">
    <location>
        <begin position="49"/>
        <end position="69"/>
    </location>
</feature>
<feature type="transmembrane region" description="Helical" evidence="1">
    <location>
        <begin position="25"/>
        <end position="43"/>
    </location>
</feature>
<sequence>MNFYLPILITMGFIYLQAMVSQKNLLWASFSIALLYLIFVFKVAPHYDWGVILVLCCLNFWILFIVSWATRPKY</sequence>
<comment type="caution">
    <text evidence="2">The sequence shown here is derived from an EMBL/GenBank/DDBJ whole genome shotgun (WGS) entry which is preliminary data.</text>
</comment>
<evidence type="ECO:0000313" key="2">
    <source>
        <dbReference type="EMBL" id="KOO51913.1"/>
    </source>
</evidence>
<dbReference type="Proteomes" id="UP000036867">
    <property type="component" value="Unassembled WGS sequence"/>
</dbReference>
<keyword evidence="1" id="KW-1133">Transmembrane helix</keyword>
<protein>
    <submittedName>
        <fullName evidence="2">Uncharacterized protein</fullName>
    </submittedName>
</protein>
<evidence type="ECO:0000313" key="3">
    <source>
        <dbReference type="Proteomes" id="UP000036867"/>
    </source>
</evidence>
<organism evidence="2 3">
    <name type="scientific">Viridibacillus arvi</name>
    <dbReference type="NCBI Taxonomy" id="263475"/>
    <lineage>
        <taxon>Bacteria</taxon>
        <taxon>Bacillati</taxon>
        <taxon>Bacillota</taxon>
        <taxon>Bacilli</taxon>
        <taxon>Bacillales</taxon>
        <taxon>Caryophanaceae</taxon>
        <taxon>Viridibacillus</taxon>
    </lineage>
</organism>
<dbReference type="AlphaFoldDB" id="A0A0M0LMI2"/>
<dbReference type="GeneID" id="301135588"/>
<dbReference type="EMBL" id="LILB01000001">
    <property type="protein sequence ID" value="KOO51913.1"/>
    <property type="molecule type" value="Genomic_DNA"/>
</dbReference>
<name>A0A0M0LMI2_9BACL</name>
<reference evidence="3" key="1">
    <citation type="submission" date="2015-08" db="EMBL/GenBank/DDBJ databases">
        <title>Fjat-10028 dsm 16317.</title>
        <authorList>
            <person name="Liu B."/>
            <person name="Wang J."/>
            <person name="Zhu Y."/>
            <person name="Liu G."/>
            <person name="Chen Q."/>
            <person name="Chen Z."/>
            <person name="Lan J."/>
            <person name="Che J."/>
            <person name="Ge C."/>
            <person name="Shi H."/>
            <person name="Pan Z."/>
            <person name="Liu X."/>
        </authorList>
    </citation>
    <scope>NUCLEOTIDE SEQUENCE [LARGE SCALE GENOMIC DNA]</scope>
    <source>
        <strain evidence="3">DSM 16317</strain>
    </source>
</reference>
<keyword evidence="1" id="KW-0472">Membrane</keyword>
<evidence type="ECO:0000256" key="1">
    <source>
        <dbReference type="SAM" id="Phobius"/>
    </source>
</evidence>
<keyword evidence="1" id="KW-0812">Transmembrane</keyword>
<keyword evidence="3" id="KW-1185">Reference proteome</keyword>
<gene>
    <name evidence="2" type="ORF">AMD00_05655</name>
</gene>
<proteinExistence type="predicted"/>
<accession>A0A0M0LMI2</accession>